<dbReference type="EMBL" id="WIWS01000068">
    <property type="protein sequence ID" value="KAF3212612.1"/>
    <property type="molecule type" value="Genomic_DNA"/>
</dbReference>
<keyword evidence="2" id="KW-1133">Transmembrane helix</keyword>
<feature type="transmembrane region" description="Helical" evidence="2">
    <location>
        <begin position="60"/>
        <end position="89"/>
    </location>
</feature>
<dbReference type="Proteomes" id="UP000472727">
    <property type="component" value="Unassembled WGS sequence"/>
</dbReference>
<dbReference type="EMBL" id="JAABOE010000049">
    <property type="protein sequence ID" value="KAF3176160.1"/>
    <property type="molecule type" value="Genomic_DNA"/>
</dbReference>
<evidence type="ECO:0000256" key="2">
    <source>
        <dbReference type="SAM" id="Phobius"/>
    </source>
</evidence>
<evidence type="ECO:0000259" key="3">
    <source>
        <dbReference type="Pfam" id="PF10260"/>
    </source>
</evidence>
<gene>
    <name evidence="5" type="ORF">TWF106_009726</name>
    <name evidence="4" type="ORF">TWF788_008041</name>
</gene>
<reference evidence="6 7" key="1">
    <citation type="submission" date="2019-06" db="EMBL/GenBank/DDBJ databases">
        <authorList>
            <person name="Palmer J.M."/>
        </authorList>
    </citation>
    <scope>NUCLEOTIDE SEQUENCE [LARGE SCALE GENOMIC DNA]</scope>
    <source>
        <strain evidence="5 6">TWF106</strain>
        <strain evidence="4 7">TWF788</strain>
    </source>
</reference>
<keyword evidence="2" id="KW-0472">Membrane</keyword>
<dbReference type="PANTHER" id="PTHR13527:SF0">
    <property type="entry name" value="SAYSVFN DOMAIN-CONTAINING PROTEIN 1"/>
    <property type="match status" value="1"/>
</dbReference>
<evidence type="ECO:0000313" key="4">
    <source>
        <dbReference type="EMBL" id="KAF3176160.1"/>
    </source>
</evidence>
<sequence>MSSSKRRDKDKDKPKDKPKKPYHIKRSDLDLEFYEQQQEQKSFSLLFSRSINALIRSKQFYAYLVLQGIAAWWGLGQVFFCVGILWMMYANTGLKKKEGEKSSWSVFNKGFEAIEGSTDMEAVEREIRSRGLI</sequence>
<protein>
    <recommendedName>
        <fullName evidence="3">SAYSvFN domain-containing protein</fullName>
    </recommendedName>
</protein>
<accession>A0A7C8QJ83</accession>
<organism evidence="5 6">
    <name type="scientific">Orbilia oligospora</name>
    <name type="common">Nematode-trapping fungus</name>
    <name type="synonym">Arthrobotrys oligospora</name>
    <dbReference type="NCBI Taxonomy" id="2813651"/>
    <lineage>
        <taxon>Eukaryota</taxon>
        <taxon>Fungi</taxon>
        <taxon>Dikarya</taxon>
        <taxon>Ascomycota</taxon>
        <taxon>Pezizomycotina</taxon>
        <taxon>Orbiliomycetes</taxon>
        <taxon>Orbiliales</taxon>
        <taxon>Orbiliaceae</taxon>
        <taxon>Orbilia</taxon>
    </lineage>
</organism>
<comment type="caution">
    <text evidence="5">The sequence shown here is derived from an EMBL/GenBank/DDBJ whole genome shotgun (WGS) entry which is preliminary data.</text>
</comment>
<feature type="region of interest" description="Disordered" evidence="1">
    <location>
        <begin position="1"/>
        <end position="23"/>
    </location>
</feature>
<evidence type="ECO:0000313" key="7">
    <source>
        <dbReference type="Proteomes" id="UP000479691"/>
    </source>
</evidence>
<keyword evidence="2" id="KW-0812">Transmembrane</keyword>
<name>A0A7C8QJ83_ORBOL</name>
<proteinExistence type="predicted"/>
<dbReference type="Pfam" id="PF10260">
    <property type="entry name" value="SAYSvFN"/>
    <property type="match status" value="1"/>
</dbReference>
<dbReference type="InterPro" id="IPR039159">
    <property type="entry name" value="SAYSD1"/>
</dbReference>
<feature type="domain" description="SAYSvFN" evidence="3">
    <location>
        <begin position="60"/>
        <end position="127"/>
    </location>
</feature>
<dbReference type="PANTHER" id="PTHR13527">
    <property type="entry name" value="SAYSVFN DOMAIN-CONTAINING PROTEIN 1"/>
    <property type="match status" value="1"/>
</dbReference>
<dbReference type="Proteomes" id="UP000479691">
    <property type="component" value="Unassembled WGS sequence"/>
</dbReference>
<evidence type="ECO:0000256" key="1">
    <source>
        <dbReference type="SAM" id="MobiDB-lite"/>
    </source>
</evidence>
<evidence type="ECO:0000313" key="5">
    <source>
        <dbReference type="EMBL" id="KAF3212612.1"/>
    </source>
</evidence>
<feature type="compositionally biased region" description="Basic and acidic residues" evidence="1">
    <location>
        <begin position="1"/>
        <end position="15"/>
    </location>
</feature>
<dbReference type="InterPro" id="IPR019387">
    <property type="entry name" value="SAYSvFN_dom"/>
</dbReference>
<dbReference type="AlphaFoldDB" id="A0A7C8QJ83"/>
<evidence type="ECO:0000313" key="6">
    <source>
        <dbReference type="Proteomes" id="UP000472727"/>
    </source>
</evidence>